<feature type="region of interest" description="Disordered" evidence="1">
    <location>
        <begin position="1173"/>
        <end position="1205"/>
    </location>
</feature>
<feature type="compositionally biased region" description="Basic and acidic residues" evidence="1">
    <location>
        <begin position="518"/>
        <end position="531"/>
    </location>
</feature>
<feature type="compositionally biased region" description="Basic residues" evidence="1">
    <location>
        <begin position="757"/>
        <end position="772"/>
    </location>
</feature>
<feature type="domain" description="C2" evidence="2">
    <location>
        <begin position="257"/>
        <end position="389"/>
    </location>
</feature>
<comment type="caution">
    <text evidence="3">The sequence shown here is derived from an EMBL/GenBank/DDBJ whole genome shotgun (WGS) entry which is preliminary data.</text>
</comment>
<dbReference type="SUPFAM" id="SSF49562">
    <property type="entry name" value="C2 domain (Calcium/lipid-binding domain, CaLB)"/>
    <property type="match status" value="1"/>
</dbReference>
<evidence type="ECO:0000313" key="4">
    <source>
        <dbReference type="Proteomes" id="UP001153069"/>
    </source>
</evidence>
<sequence length="1539" mass="169171">MTLLDRPSAVTAEMRTLSCAIHPDATLHLQLAGFHLTNVATGWVKARVSSPAFSVCAYRRSLDQWEPVATSQSIPAELNPVWPLVKVRCQDSCHSDMERPIRIQVFDQGQIDETKVPMGHFDTTVKELLNRSSGGFLDPNAFRFSLMQDQQQVGSVSVVLAVNEIEPLETQPTQQPEPRLEAVMEEAILATNADAPPEAPTNGVMGWFKRSSVAAAEEANPKEDQKTQNNNSPSRQSASSKQQQQQNHNKKEVTRTSPARSSASKRKETRQKDKQLLRLILRGENLEEMPVGIGQDVAVNRFCRIAKLQPGQQDDGSLFRDIFQSKVVPHNQNPTWEEWTLSLDELCGGDLDMPINFSLWEEQDRPVQMGSSQATVRELLHNKRQRQPMTLTKHSKSRTFGTLHVVQAEIIDKKAPVVVEEEEEKEEKRVSNGNNSPPIVLSKEQELNWMTRALNLAAGLVSQGEATGTETPPSEGDKDEKDDVGKEDAVEKKNDAKQEGEGPKQQPQRQQQRQQQEAPKRPDKKTADVHRIVNVLEALENVEKDDEDDDDSSSESSSDSDDDEDDDDDDITIADVISVAEQAMLHHGNQKQQQGLLELTQLLTPTRVSPKKRATAADIMAGMPKWDLDGDSVASGKSRRSKQHEQQSATGGKTKNKVSVVVAKVAPLKDQCDVAWSIQQKKDQERKDLERKDQERKDQERKDQERKDQDRKDQERKDQARKVVEDQESNDHLGKDPESTRVEPAKPAAALSDNTKKSKKKKRKAAKKRVQKTLRSIHNLLTDNLKSNPEGPTPEEEVMKEIDEAEKQKDLGAEPFESRTFDMGPINAKSVASPAASGSAKPTRRRPPKKSKSSDGIPLVPRNRPKKNLSSDGVLQGARKEKTRKTKPRRYNSSIEDGAKPSRSRSGERGMGPRTKARRERGSQSQERTALHDPRRSDRKHNPREERSGRSPHRSAGRVERSRTRSRSQDASTRRARSGSLEMPRGAGGFVTGHDIKSNHDSFDNFGRLGTALKKQREMKLWGQEPPDNDMPDANPEMGERANAEAIKQKLRDLSASQTKPEEVNDFKLGISLAESANPQRDMELEKAADRYEPPPTALDHQHKIWSPFEEGSSSFPIPNRESGENSTFPVDWETGEGSNSFPPPNGGSGHNSTFPVEWGTGEVEAGFEAHFMNESFPPPENGSKDSGSAKKDTRRRRASLTSIMADGMKDAMKVVVDSGSVVGSAMVQGGAVVGRGVVQGGSAVGRGVAQGGAAVVKASKKASKDAIKRQPDGGKENEANSQKKEKKSPIRRSNSLPTSSDQNECAVCGSTSAPEGARFCPNCGSSLMNGANSSQTGTTKKTPARRLSLGDKDSDAKETTKRLPRRTNSTGADAKKKDNNTSKKEPRGFPIRRRLSLGDKTKDNDAPRKETKKRLPRRTNSTGADVKTKDDETASKDKHAFAPLKAIGGNMKGAVMGGAKGMAVMSGAVVKASVAAGTFAGGGVGKVAKAGAKLGKGTVNASVNTSKFMRDHLSTATFHEDDSDEDDFVRKGYAELEE</sequence>
<feature type="compositionally biased region" description="Basic and acidic residues" evidence="1">
    <location>
        <begin position="1349"/>
        <end position="1362"/>
    </location>
</feature>
<keyword evidence="4" id="KW-1185">Reference proteome</keyword>
<dbReference type="EMBL" id="CAICTM010001486">
    <property type="protein sequence ID" value="CAB9524054.1"/>
    <property type="molecule type" value="Genomic_DNA"/>
</dbReference>
<feature type="region of interest" description="Disordered" evidence="1">
    <location>
        <begin position="672"/>
        <end position="1003"/>
    </location>
</feature>
<dbReference type="Pfam" id="PF00168">
    <property type="entry name" value="C2"/>
    <property type="match status" value="2"/>
</dbReference>
<reference evidence="3" key="1">
    <citation type="submission" date="2020-06" db="EMBL/GenBank/DDBJ databases">
        <authorList>
            <consortium name="Plant Systems Biology data submission"/>
        </authorList>
    </citation>
    <scope>NUCLEOTIDE SEQUENCE</scope>
    <source>
        <strain evidence="3">D6</strain>
    </source>
</reference>
<feature type="compositionally biased region" description="Basic and acidic residues" evidence="1">
    <location>
        <begin position="1374"/>
        <end position="1388"/>
    </location>
</feature>
<dbReference type="GO" id="GO:0071277">
    <property type="term" value="P:cellular response to calcium ion"/>
    <property type="evidence" value="ECO:0007669"/>
    <property type="project" value="TreeGrafter"/>
</dbReference>
<protein>
    <recommendedName>
        <fullName evidence="2">C2 domain-containing protein</fullName>
    </recommendedName>
</protein>
<feature type="compositionally biased region" description="Polar residues" evidence="1">
    <location>
        <begin position="1324"/>
        <end position="1342"/>
    </location>
</feature>
<feature type="region of interest" description="Disordered" evidence="1">
    <location>
        <begin position="1019"/>
        <end position="1038"/>
    </location>
</feature>
<feature type="region of interest" description="Disordered" evidence="1">
    <location>
        <begin position="463"/>
        <end position="573"/>
    </location>
</feature>
<dbReference type="PANTHER" id="PTHR10857">
    <property type="entry name" value="COPINE"/>
    <property type="match status" value="1"/>
</dbReference>
<feature type="compositionally biased region" description="Low complexity" evidence="1">
    <location>
        <begin position="503"/>
        <end position="516"/>
    </location>
</feature>
<dbReference type="Proteomes" id="UP001153069">
    <property type="component" value="Unassembled WGS sequence"/>
</dbReference>
<gene>
    <name evidence="3" type="ORF">SEMRO_1488_G276880.1</name>
</gene>
<dbReference type="GO" id="GO:0005544">
    <property type="term" value="F:calcium-dependent phospholipid binding"/>
    <property type="evidence" value="ECO:0007669"/>
    <property type="project" value="InterPro"/>
</dbReference>
<feature type="region of interest" description="Disordered" evidence="1">
    <location>
        <begin position="213"/>
        <end position="274"/>
    </location>
</feature>
<dbReference type="InterPro" id="IPR045052">
    <property type="entry name" value="Copine"/>
</dbReference>
<feature type="compositionally biased region" description="Basic residues" evidence="1">
    <location>
        <begin position="881"/>
        <end position="890"/>
    </location>
</feature>
<dbReference type="InterPro" id="IPR000008">
    <property type="entry name" value="C2_dom"/>
</dbReference>
<dbReference type="PROSITE" id="PS50004">
    <property type="entry name" value="C2"/>
    <property type="match status" value="1"/>
</dbReference>
<evidence type="ECO:0000313" key="3">
    <source>
        <dbReference type="EMBL" id="CAB9524054.1"/>
    </source>
</evidence>
<feature type="compositionally biased region" description="Basic and acidic residues" evidence="1">
    <location>
        <begin position="1397"/>
        <end position="1410"/>
    </location>
</feature>
<feature type="compositionally biased region" description="Basic and acidic residues" evidence="1">
    <location>
        <begin position="1263"/>
        <end position="1284"/>
    </location>
</feature>
<feature type="compositionally biased region" description="Basic and acidic residues" evidence="1">
    <location>
        <begin position="797"/>
        <end position="820"/>
    </location>
</feature>
<feature type="compositionally biased region" description="Basic and acidic residues" evidence="1">
    <location>
        <begin position="994"/>
        <end position="1003"/>
    </location>
</feature>
<feature type="compositionally biased region" description="Basic and acidic residues" evidence="1">
    <location>
        <begin position="680"/>
        <end position="744"/>
    </location>
</feature>
<dbReference type="SMART" id="SM00239">
    <property type="entry name" value="C2"/>
    <property type="match status" value="2"/>
</dbReference>
<dbReference type="PANTHER" id="PTHR10857:SF106">
    <property type="entry name" value="C2 DOMAIN-CONTAINING PROTEIN"/>
    <property type="match status" value="1"/>
</dbReference>
<feature type="compositionally biased region" description="Basic and acidic residues" evidence="1">
    <location>
        <begin position="897"/>
        <end position="908"/>
    </location>
</feature>
<feature type="compositionally biased region" description="Basic and acidic residues" evidence="1">
    <location>
        <begin position="1427"/>
        <end position="1440"/>
    </location>
</feature>
<feature type="region of interest" description="Disordered" evidence="1">
    <location>
        <begin position="1109"/>
        <end position="1156"/>
    </location>
</feature>
<evidence type="ECO:0000256" key="1">
    <source>
        <dbReference type="SAM" id="MobiDB-lite"/>
    </source>
</evidence>
<feature type="region of interest" description="Disordered" evidence="1">
    <location>
        <begin position="419"/>
        <end position="439"/>
    </location>
</feature>
<feature type="region of interest" description="Disordered" evidence="1">
    <location>
        <begin position="1257"/>
        <end position="1440"/>
    </location>
</feature>
<feature type="region of interest" description="Disordered" evidence="1">
    <location>
        <begin position="606"/>
        <end position="658"/>
    </location>
</feature>
<feature type="compositionally biased region" description="Polar residues" evidence="1">
    <location>
        <begin position="773"/>
        <end position="787"/>
    </location>
</feature>
<proteinExistence type="predicted"/>
<feature type="compositionally biased region" description="Low complexity" evidence="1">
    <location>
        <begin position="228"/>
        <end position="247"/>
    </location>
</feature>
<feature type="compositionally biased region" description="Basic residues" evidence="1">
    <location>
        <begin position="842"/>
        <end position="851"/>
    </location>
</feature>
<organism evidence="3 4">
    <name type="scientific">Seminavis robusta</name>
    <dbReference type="NCBI Taxonomy" id="568900"/>
    <lineage>
        <taxon>Eukaryota</taxon>
        <taxon>Sar</taxon>
        <taxon>Stramenopiles</taxon>
        <taxon>Ochrophyta</taxon>
        <taxon>Bacillariophyta</taxon>
        <taxon>Bacillariophyceae</taxon>
        <taxon>Bacillariophycidae</taxon>
        <taxon>Naviculales</taxon>
        <taxon>Naviculaceae</taxon>
        <taxon>Seminavis</taxon>
    </lineage>
</organism>
<accession>A0A9N8ES12</accession>
<dbReference type="InterPro" id="IPR035892">
    <property type="entry name" value="C2_domain_sf"/>
</dbReference>
<evidence type="ECO:0000259" key="2">
    <source>
        <dbReference type="PROSITE" id="PS50004"/>
    </source>
</evidence>
<feature type="compositionally biased region" description="Basic and acidic residues" evidence="1">
    <location>
        <begin position="475"/>
        <end position="502"/>
    </location>
</feature>
<dbReference type="GO" id="GO:0005886">
    <property type="term" value="C:plasma membrane"/>
    <property type="evidence" value="ECO:0007669"/>
    <property type="project" value="TreeGrafter"/>
</dbReference>
<feature type="compositionally biased region" description="Polar residues" evidence="1">
    <location>
        <begin position="1292"/>
        <end position="1314"/>
    </location>
</feature>
<feature type="compositionally biased region" description="Acidic residues" evidence="1">
    <location>
        <begin position="543"/>
        <end position="572"/>
    </location>
</feature>
<name>A0A9N8ES12_9STRA</name>